<proteinExistence type="predicted"/>
<dbReference type="PROSITE" id="PS50041">
    <property type="entry name" value="C_TYPE_LECTIN_2"/>
    <property type="match status" value="1"/>
</dbReference>
<dbReference type="SUPFAM" id="SSF56436">
    <property type="entry name" value="C-type lectin-like"/>
    <property type="match status" value="1"/>
</dbReference>
<dbReference type="Pfam" id="PF00059">
    <property type="entry name" value="Lectin_C"/>
    <property type="match status" value="1"/>
</dbReference>
<feature type="chain" id="PRO_5001751094" evidence="1">
    <location>
        <begin position="30"/>
        <end position="201"/>
    </location>
</feature>
<dbReference type="EMBL" id="CP058708">
    <property type="protein sequence ID" value="QLH51244.1"/>
    <property type="molecule type" value="Genomic_DNA"/>
</dbReference>
<dbReference type="InterPro" id="IPR013424">
    <property type="entry name" value="Ice-binding_C"/>
</dbReference>
<dbReference type="PANTHER" id="PTHR22803">
    <property type="entry name" value="MANNOSE, PHOSPHOLIPASE, LECTIN RECEPTOR RELATED"/>
    <property type="match status" value="1"/>
</dbReference>
<name>A0A080M5R5_9PROT</name>
<evidence type="ECO:0000259" key="2">
    <source>
        <dbReference type="PROSITE" id="PS50041"/>
    </source>
</evidence>
<dbReference type="InterPro" id="IPR050111">
    <property type="entry name" value="C-type_lectin/snaclec_domain"/>
</dbReference>
<evidence type="ECO:0000313" key="6">
    <source>
        <dbReference type="Proteomes" id="UP000509684"/>
    </source>
</evidence>
<dbReference type="EMBL" id="JDST02000049">
    <property type="protein sequence ID" value="KFB76627.1"/>
    <property type="molecule type" value="Genomic_DNA"/>
</dbReference>
<protein>
    <submittedName>
        <fullName evidence="3">Lectin C-type domain protein</fullName>
    </submittedName>
    <submittedName>
        <fullName evidence="4">PEP-CTERM sorting domain-containing protein</fullName>
    </submittedName>
</protein>
<dbReference type="Gene3D" id="3.10.100.10">
    <property type="entry name" value="Mannose-Binding Protein A, subunit A"/>
    <property type="match status" value="1"/>
</dbReference>
<accession>A0A7D5SGF8</accession>
<organism evidence="3 5">
    <name type="scientific">Candidatus Accumulibacter cognatus</name>
    <dbReference type="NCBI Taxonomy" id="2954383"/>
    <lineage>
        <taxon>Bacteria</taxon>
        <taxon>Pseudomonadati</taxon>
        <taxon>Pseudomonadota</taxon>
        <taxon>Betaproteobacteria</taxon>
        <taxon>Candidatus Accumulibacter</taxon>
    </lineage>
</organism>
<dbReference type="SMART" id="SM00034">
    <property type="entry name" value="CLECT"/>
    <property type="match status" value="1"/>
</dbReference>
<dbReference type="Proteomes" id="UP000021315">
    <property type="component" value="Unassembled WGS sequence"/>
</dbReference>
<keyword evidence="5" id="KW-1185">Reference proteome</keyword>
<dbReference type="InterPro" id="IPR016187">
    <property type="entry name" value="CTDL_fold"/>
</dbReference>
<dbReference type="NCBIfam" id="TIGR02595">
    <property type="entry name" value="PEP_CTERM"/>
    <property type="match status" value="1"/>
</dbReference>
<feature type="domain" description="C-type lectin" evidence="2">
    <location>
        <begin position="36"/>
        <end position="153"/>
    </location>
</feature>
<dbReference type="RefSeq" id="WP_034949220.1">
    <property type="nucleotide sequence ID" value="NZ_JDST02000049.1"/>
</dbReference>
<dbReference type="AlphaFoldDB" id="A0A080M5R5"/>
<evidence type="ECO:0000256" key="1">
    <source>
        <dbReference type="SAM" id="SignalP"/>
    </source>
</evidence>
<dbReference type="KEGG" id="acog:HWD57_16655"/>
<reference evidence="4 6" key="2">
    <citation type="journal article" date="2019" name="Microbiome">
        <title>Annotated bacterial chromosomes from frame-shift-corrected long-read metagenomic data.</title>
        <authorList>
            <person name="Arumugam K."/>
            <person name="Bagci C."/>
            <person name="Bessarab I."/>
            <person name="Beier S."/>
            <person name="Buchfink B."/>
            <person name="Gorska A."/>
            <person name="Qiu G."/>
            <person name="Huson D.H."/>
            <person name="Williams R.B.H."/>
        </authorList>
    </citation>
    <scope>NUCLEOTIDE SEQUENCE [LARGE SCALE GENOMIC DNA]</scope>
    <source>
        <strain evidence="4">SSA1</strain>
    </source>
</reference>
<dbReference type="InterPro" id="IPR016186">
    <property type="entry name" value="C-type_lectin-like/link_sf"/>
</dbReference>
<dbReference type="InterPro" id="IPR001304">
    <property type="entry name" value="C-type_lectin-like"/>
</dbReference>
<sequence length="201" mass="21096">MKAKMAKKLLAGLLAGVSLMVLPCMEAGAVPVLNGSNGHYYEVIDSPITWSDANSAASAMTHLGAAGHLVTITSSSENIFLTSTFGALAIHLHWTGGVQQPGSTEPADGWSWVTGEAFAYSNWEPGEPNNSGGTEDRIVFDHGVHADGKAWNDLNGATSADGYVVEFDTVPVPEPSIVGLLGFGLTGLMLARRRVRGRTSN</sequence>
<evidence type="ECO:0000313" key="3">
    <source>
        <dbReference type="EMBL" id="KFB76627.1"/>
    </source>
</evidence>
<reference evidence="4" key="3">
    <citation type="submission" date="2020-06" db="EMBL/GenBank/DDBJ databases">
        <authorList>
            <person name="Arumugam K."/>
            <person name="Besarab I."/>
            <person name="Haryono M."/>
            <person name="Bagci C."/>
            <person name="Beier S."/>
            <person name="Buchfink B."/>
            <person name="Gorska A."/>
            <person name="Qiu G."/>
            <person name="Huson D.H."/>
            <person name="Williams R.B."/>
        </authorList>
    </citation>
    <scope>NUCLEOTIDE SEQUENCE</scope>
    <source>
        <strain evidence="4">SSA1</strain>
    </source>
</reference>
<keyword evidence="1" id="KW-0732">Signal</keyword>
<dbReference type="STRING" id="1453999.AW06_002264"/>
<evidence type="ECO:0000313" key="4">
    <source>
        <dbReference type="EMBL" id="QLH51244.1"/>
    </source>
</evidence>
<evidence type="ECO:0000313" key="5">
    <source>
        <dbReference type="Proteomes" id="UP000021315"/>
    </source>
</evidence>
<dbReference type="Pfam" id="PF07589">
    <property type="entry name" value="PEP-CTERM"/>
    <property type="match status" value="1"/>
</dbReference>
<reference evidence="3 5" key="1">
    <citation type="submission" date="2014-02" db="EMBL/GenBank/DDBJ databases">
        <title>Expanding our view of genomic diversity in Candidatus Accumulibacter clades.</title>
        <authorList>
            <person name="Skennerton C.T."/>
            <person name="Barr J.J."/>
            <person name="Slater F.R."/>
            <person name="Bond P.L."/>
            <person name="Tyson G.W."/>
        </authorList>
    </citation>
    <scope>NUCLEOTIDE SEQUENCE [LARGE SCALE GENOMIC DNA]</scope>
    <source>
        <strain evidence="5">SK-02</strain>
    </source>
</reference>
<gene>
    <name evidence="3" type="ORF">AW06_002264</name>
    <name evidence="4" type="ORF">HWD57_16655</name>
</gene>
<dbReference type="Proteomes" id="UP000509684">
    <property type="component" value="Chromosome"/>
</dbReference>
<feature type="signal peptide" evidence="1">
    <location>
        <begin position="1"/>
        <end position="29"/>
    </location>
</feature>
<accession>A0A080M5R5</accession>